<accession>A0A2H0X9N3</accession>
<sequence length="627" mass="70337">MKSINQSRKASFSFNLPKINIPFMSKFKFNKKILLWVFGATAIIGLVLFFLIIIPVKNIFSSTASLNEHIKYTKDGFLLQNMTQVKRGVGYLKEDVLTVEAKTKKLSWTKFVPFLGMYYKDAESGLSAANHLTTSALLLVDSIYPNANLLGFSTDEKASTPLYGPEKVKALVTLFPKVAEDMDEIGIELASASSDLDKINPNRYPKSVRGKDVRGQILSLRSVVSGINTSFPDIKRLFEIFPVLTGNSSPMRYLVLFQNDKEIRPTGGFWTAYALFTFQNAQIVSSASGDMYMLDIDNKAGAYPPAPAPIKAYLKLDDWYIRDSNLSPDYKVSTDTLMDFWMRVPGVPAVDGVIAVDTQFVQGLLRVLGDVAVTGYSTPFTSENVVHELELYANVLRKMEKGRKDILGALMNEIINRAYGMPSGKYDDFLKEIGALLSEKHILMRFFDADLQTLAEHYKVAGRLVSYKGDYLHINDSNFGGRKANWWITEFVTQEIVKRGDIYEKVVTIDYENTGEYDAEWNTGYRDWVRVYVPEGAKLIDSSGSLNTVTSSTDLGKTVFTGYMAVDPLKKATLTLKYELPVGVVEEDAYKLLIQKQPGTDAFDYVVGFLGKKESFKLKTDREVVIK</sequence>
<feature type="transmembrane region" description="Helical" evidence="1">
    <location>
        <begin position="33"/>
        <end position="56"/>
    </location>
</feature>
<evidence type="ECO:0008006" key="4">
    <source>
        <dbReference type="Google" id="ProtNLM"/>
    </source>
</evidence>
<keyword evidence="1" id="KW-1133">Transmembrane helix</keyword>
<evidence type="ECO:0000256" key="1">
    <source>
        <dbReference type="SAM" id="Phobius"/>
    </source>
</evidence>
<protein>
    <recommendedName>
        <fullName evidence="4">DUF4012 domain-containing protein</fullName>
    </recommendedName>
</protein>
<name>A0A2H0X9N3_UNCKA</name>
<organism evidence="2 3">
    <name type="scientific">candidate division WWE3 bacterium CG08_land_8_20_14_0_20_41_15</name>
    <dbReference type="NCBI Taxonomy" id="1975086"/>
    <lineage>
        <taxon>Bacteria</taxon>
        <taxon>Katanobacteria</taxon>
    </lineage>
</organism>
<reference evidence="3" key="1">
    <citation type="submission" date="2017-09" db="EMBL/GenBank/DDBJ databases">
        <title>Depth-based differentiation of microbial function through sediment-hosted aquifers and enrichment of novel symbionts in the deep terrestrial subsurface.</title>
        <authorList>
            <person name="Probst A.J."/>
            <person name="Ladd B."/>
            <person name="Jarett J.K."/>
            <person name="Geller-Mcgrath D.E."/>
            <person name="Sieber C.M.K."/>
            <person name="Emerson J.B."/>
            <person name="Anantharaman K."/>
            <person name="Thomas B.C."/>
            <person name="Malmstrom R."/>
            <person name="Stieglmeier M."/>
            <person name="Klingl A."/>
            <person name="Woyke T."/>
            <person name="Ryan C.M."/>
            <person name="Banfield J.F."/>
        </authorList>
    </citation>
    <scope>NUCLEOTIDE SEQUENCE [LARGE SCALE GENOMIC DNA]</scope>
</reference>
<dbReference type="Proteomes" id="UP000231098">
    <property type="component" value="Unassembled WGS sequence"/>
</dbReference>
<evidence type="ECO:0000313" key="2">
    <source>
        <dbReference type="EMBL" id="PIS21650.1"/>
    </source>
</evidence>
<dbReference type="AlphaFoldDB" id="A0A2H0X9N3"/>
<keyword evidence="1" id="KW-0812">Transmembrane</keyword>
<comment type="caution">
    <text evidence="2">The sequence shown here is derived from an EMBL/GenBank/DDBJ whole genome shotgun (WGS) entry which is preliminary data.</text>
</comment>
<dbReference type="Pfam" id="PF13196">
    <property type="entry name" value="DUF4012"/>
    <property type="match status" value="1"/>
</dbReference>
<gene>
    <name evidence="2" type="ORF">COT51_01945</name>
</gene>
<proteinExistence type="predicted"/>
<dbReference type="EMBL" id="PEYV01000029">
    <property type="protein sequence ID" value="PIS21650.1"/>
    <property type="molecule type" value="Genomic_DNA"/>
</dbReference>
<dbReference type="InterPro" id="IPR025101">
    <property type="entry name" value="DUF4012"/>
</dbReference>
<keyword evidence="1" id="KW-0472">Membrane</keyword>
<evidence type="ECO:0000313" key="3">
    <source>
        <dbReference type="Proteomes" id="UP000231098"/>
    </source>
</evidence>